<name>A0A1I6GF92_9RHOB</name>
<accession>A0A1I6GF92</accession>
<evidence type="ECO:0000313" key="2">
    <source>
        <dbReference type="Proteomes" id="UP000199658"/>
    </source>
</evidence>
<dbReference type="STRING" id="670154.SAMN04488002_1379"/>
<sequence length="97" mass="9850">MRWAALPLVLAACAPAPVSPERAAQLCREEVGLADGVQGNIGVGVGTGGGKARGSITVTDKVFKPQTADDAFSACIDRRVNGKPQPTTFGVKIGAST</sequence>
<dbReference type="OrthoDB" id="7659157at2"/>
<protein>
    <submittedName>
        <fullName evidence="1">Uncharacterized protein</fullName>
    </submittedName>
</protein>
<dbReference type="RefSeq" id="WP_090214165.1">
    <property type="nucleotide sequence ID" value="NZ_FOYO01000001.1"/>
</dbReference>
<gene>
    <name evidence="1" type="ORF">SAMN04488002_1379</name>
</gene>
<organism evidence="1 2">
    <name type="scientific">Litoreibacter janthinus</name>
    <dbReference type="NCBI Taxonomy" id="670154"/>
    <lineage>
        <taxon>Bacteria</taxon>
        <taxon>Pseudomonadati</taxon>
        <taxon>Pseudomonadota</taxon>
        <taxon>Alphaproteobacteria</taxon>
        <taxon>Rhodobacterales</taxon>
        <taxon>Roseobacteraceae</taxon>
        <taxon>Litoreibacter</taxon>
    </lineage>
</organism>
<proteinExistence type="predicted"/>
<dbReference type="AlphaFoldDB" id="A0A1I6GF92"/>
<dbReference type="Proteomes" id="UP000199658">
    <property type="component" value="Unassembled WGS sequence"/>
</dbReference>
<evidence type="ECO:0000313" key="1">
    <source>
        <dbReference type="EMBL" id="SFR40839.1"/>
    </source>
</evidence>
<reference evidence="2" key="1">
    <citation type="submission" date="2016-10" db="EMBL/GenBank/DDBJ databases">
        <authorList>
            <person name="Varghese N."/>
            <person name="Submissions S."/>
        </authorList>
    </citation>
    <scope>NUCLEOTIDE SEQUENCE [LARGE SCALE GENOMIC DNA]</scope>
    <source>
        <strain evidence="2">DSM 26921</strain>
    </source>
</reference>
<keyword evidence="2" id="KW-1185">Reference proteome</keyword>
<dbReference type="EMBL" id="FOYO01000001">
    <property type="protein sequence ID" value="SFR40839.1"/>
    <property type="molecule type" value="Genomic_DNA"/>
</dbReference>